<evidence type="ECO:0000313" key="10">
    <source>
        <dbReference type="Proteomes" id="UP000824782"/>
    </source>
</evidence>
<comment type="caution">
    <text evidence="9">The sequence shown here is derived from an EMBL/GenBank/DDBJ whole genome shotgun (WGS) entry which is preliminary data.</text>
</comment>
<evidence type="ECO:0000256" key="4">
    <source>
        <dbReference type="ARBA" id="ARBA00023136"/>
    </source>
</evidence>
<feature type="compositionally biased region" description="Pro residues" evidence="5">
    <location>
        <begin position="38"/>
        <end position="47"/>
    </location>
</feature>
<protein>
    <recommendedName>
        <fullName evidence="8">Shisa N-terminal domain-containing protein</fullName>
    </recommendedName>
</protein>
<keyword evidence="3 6" id="KW-1133">Transmembrane helix</keyword>
<evidence type="ECO:0000313" key="9">
    <source>
        <dbReference type="EMBL" id="KAG8556285.1"/>
    </source>
</evidence>
<keyword evidence="4 6" id="KW-0472">Membrane</keyword>
<dbReference type="GO" id="GO:0014069">
    <property type="term" value="C:postsynaptic density"/>
    <property type="evidence" value="ECO:0007669"/>
    <property type="project" value="TreeGrafter"/>
</dbReference>
<dbReference type="Pfam" id="PF13908">
    <property type="entry name" value="Shisa_N"/>
    <property type="match status" value="1"/>
</dbReference>
<accession>A0AAV7A6F9</accession>
<reference evidence="9" key="1">
    <citation type="thesis" date="2020" institute="ProQuest LLC" country="789 East Eisenhower Parkway, Ann Arbor, MI, USA">
        <title>Comparative Genomics and Chromosome Evolution.</title>
        <authorList>
            <person name="Mudd A.B."/>
        </authorList>
    </citation>
    <scope>NUCLEOTIDE SEQUENCE</scope>
    <source>
        <strain evidence="9">237g6f4</strain>
        <tissue evidence="9">Blood</tissue>
    </source>
</reference>
<dbReference type="EMBL" id="WNYA01000009">
    <property type="protein sequence ID" value="KAG8556285.1"/>
    <property type="molecule type" value="Genomic_DNA"/>
</dbReference>
<evidence type="ECO:0000256" key="6">
    <source>
        <dbReference type="SAM" id="Phobius"/>
    </source>
</evidence>
<dbReference type="InterPro" id="IPR053891">
    <property type="entry name" value="Shisa_N"/>
</dbReference>
<dbReference type="PANTHER" id="PTHR31774">
    <property type="entry name" value="PROTEIN SHISA-9-RELATED"/>
    <property type="match status" value="1"/>
</dbReference>
<name>A0AAV7A6F9_ENGPU</name>
<evidence type="ECO:0000256" key="1">
    <source>
        <dbReference type="ARBA" id="ARBA00004370"/>
    </source>
</evidence>
<keyword evidence="2 6" id="KW-0812">Transmembrane</keyword>
<dbReference type="Proteomes" id="UP000824782">
    <property type="component" value="Unassembled WGS sequence"/>
</dbReference>
<organism evidence="9 10">
    <name type="scientific">Engystomops pustulosus</name>
    <name type="common">Tungara frog</name>
    <name type="synonym">Physalaemus pustulosus</name>
    <dbReference type="NCBI Taxonomy" id="76066"/>
    <lineage>
        <taxon>Eukaryota</taxon>
        <taxon>Metazoa</taxon>
        <taxon>Chordata</taxon>
        <taxon>Craniata</taxon>
        <taxon>Vertebrata</taxon>
        <taxon>Euteleostomi</taxon>
        <taxon>Amphibia</taxon>
        <taxon>Batrachia</taxon>
        <taxon>Anura</taxon>
        <taxon>Neobatrachia</taxon>
        <taxon>Hyloidea</taxon>
        <taxon>Leptodactylidae</taxon>
        <taxon>Leiuperinae</taxon>
        <taxon>Engystomops</taxon>
    </lineage>
</organism>
<dbReference type="GO" id="GO:0032591">
    <property type="term" value="C:dendritic spine membrane"/>
    <property type="evidence" value="ECO:0007669"/>
    <property type="project" value="TreeGrafter"/>
</dbReference>
<evidence type="ECO:0000256" key="3">
    <source>
        <dbReference type="ARBA" id="ARBA00022989"/>
    </source>
</evidence>
<comment type="subcellular location">
    <subcellularLocation>
        <location evidence="1">Membrane</location>
    </subcellularLocation>
</comment>
<evidence type="ECO:0000256" key="7">
    <source>
        <dbReference type="SAM" id="SignalP"/>
    </source>
</evidence>
<dbReference type="EMBL" id="WNYA01000009">
    <property type="protein sequence ID" value="KAG8556286.1"/>
    <property type="molecule type" value="Genomic_DNA"/>
</dbReference>
<sequence>MMECPMLLSICCLVFLHPCWVRARTPNTKAGLSEEPVPGAPKPPLPTESPAEADRCRGYYDVMGQWDPPFNCNASSYLYCCGTCGYRFCCQFKHGRLDQSMCSNYDTPNWANTGKPPARGDDSGDDPSKDKTNMIVYIICGVAALMVLIGIFTKLAVEKTQRPQTDMNVSRETLKRS</sequence>
<feature type="domain" description="Shisa N-terminal" evidence="8">
    <location>
        <begin position="54"/>
        <end position="104"/>
    </location>
</feature>
<evidence type="ECO:0000256" key="2">
    <source>
        <dbReference type="ARBA" id="ARBA00022692"/>
    </source>
</evidence>
<keyword evidence="10" id="KW-1185">Reference proteome</keyword>
<evidence type="ECO:0000259" key="8">
    <source>
        <dbReference type="Pfam" id="PF13908"/>
    </source>
</evidence>
<gene>
    <name evidence="9" type="ORF">GDO81_018007</name>
</gene>
<dbReference type="GO" id="GO:0032281">
    <property type="term" value="C:AMPA glutamate receptor complex"/>
    <property type="evidence" value="ECO:0007669"/>
    <property type="project" value="TreeGrafter"/>
</dbReference>
<dbReference type="GO" id="GO:0048172">
    <property type="term" value="P:regulation of short-term neuronal synaptic plasticity"/>
    <property type="evidence" value="ECO:0007669"/>
    <property type="project" value="TreeGrafter"/>
</dbReference>
<feature type="signal peptide" evidence="7">
    <location>
        <begin position="1"/>
        <end position="23"/>
    </location>
</feature>
<dbReference type="InterPro" id="IPR026910">
    <property type="entry name" value="Shisa"/>
</dbReference>
<keyword evidence="7" id="KW-0732">Signal</keyword>
<dbReference type="GO" id="GO:0045211">
    <property type="term" value="C:postsynaptic membrane"/>
    <property type="evidence" value="ECO:0007669"/>
    <property type="project" value="TreeGrafter"/>
</dbReference>
<feature type="transmembrane region" description="Helical" evidence="6">
    <location>
        <begin position="134"/>
        <end position="157"/>
    </location>
</feature>
<dbReference type="PANTHER" id="PTHR31774:SF14">
    <property type="entry name" value="PROTEIN SHISA-8"/>
    <property type="match status" value="1"/>
</dbReference>
<evidence type="ECO:0000256" key="5">
    <source>
        <dbReference type="SAM" id="MobiDB-lite"/>
    </source>
</evidence>
<dbReference type="AlphaFoldDB" id="A0AAV7A6F9"/>
<feature type="chain" id="PRO_5044715532" description="Shisa N-terminal domain-containing protein" evidence="7">
    <location>
        <begin position="24"/>
        <end position="177"/>
    </location>
</feature>
<proteinExistence type="predicted"/>
<feature type="region of interest" description="Disordered" evidence="5">
    <location>
        <begin position="30"/>
        <end position="50"/>
    </location>
</feature>